<accession>A0A8H3P864</accession>
<evidence type="ECO:0000313" key="3">
    <source>
        <dbReference type="Proteomes" id="UP000465221"/>
    </source>
</evidence>
<comment type="caution">
    <text evidence="2">The sequence shown here is derived from an EMBL/GenBank/DDBJ whole genome shotgun (WGS) entry which is preliminary data.</text>
</comment>
<proteinExistence type="predicted"/>
<evidence type="ECO:0000256" key="1">
    <source>
        <dbReference type="SAM" id="MobiDB-lite"/>
    </source>
</evidence>
<dbReference type="EMBL" id="BLKC01000071">
    <property type="protein sequence ID" value="GFF47772.1"/>
    <property type="molecule type" value="Genomic_DNA"/>
</dbReference>
<reference evidence="2 3" key="1">
    <citation type="submission" date="2020-01" db="EMBL/GenBank/DDBJ databases">
        <title>Draft genome sequence of Aspergillus udagawae IFM 46972.</title>
        <authorList>
            <person name="Takahashi H."/>
            <person name="Yaguchi T."/>
        </authorList>
    </citation>
    <scope>NUCLEOTIDE SEQUENCE [LARGE SCALE GENOMIC DNA]</scope>
    <source>
        <strain evidence="2 3">IFM 46972</strain>
    </source>
</reference>
<feature type="region of interest" description="Disordered" evidence="1">
    <location>
        <begin position="1"/>
        <end position="42"/>
    </location>
</feature>
<organism evidence="2 3">
    <name type="scientific">Aspergillus udagawae</name>
    <dbReference type="NCBI Taxonomy" id="91492"/>
    <lineage>
        <taxon>Eukaryota</taxon>
        <taxon>Fungi</taxon>
        <taxon>Dikarya</taxon>
        <taxon>Ascomycota</taxon>
        <taxon>Pezizomycotina</taxon>
        <taxon>Eurotiomycetes</taxon>
        <taxon>Eurotiomycetidae</taxon>
        <taxon>Eurotiales</taxon>
        <taxon>Aspergillaceae</taxon>
        <taxon>Aspergillus</taxon>
        <taxon>Aspergillus subgen. Fumigati</taxon>
    </lineage>
</organism>
<dbReference type="Proteomes" id="UP000465221">
    <property type="component" value="Unassembled WGS sequence"/>
</dbReference>
<name>A0A8H3P864_9EURO</name>
<evidence type="ECO:0000313" key="2">
    <source>
        <dbReference type="EMBL" id="GFF47772.1"/>
    </source>
</evidence>
<feature type="compositionally biased region" description="Polar residues" evidence="1">
    <location>
        <begin position="1"/>
        <end position="21"/>
    </location>
</feature>
<dbReference type="AlphaFoldDB" id="A0A8H3P864"/>
<protein>
    <submittedName>
        <fullName evidence="2">Quinidine resistance protein 3</fullName>
    </submittedName>
</protein>
<sequence length="121" mass="13213">MAKSEASNNNNIRSSTGYNGKQRTKREDKTTPAAARPATQKKIFWKKNPDKIPRSLEAKLANSISDKSTNDTDGVGGVATGNLTFQSAYTCAIRHVMDRSVSAFLLYSIINIPIQLKKVPG</sequence>
<gene>
    <name evidence="2" type="ORF">IFM46972_08383</name>
</gene>